<reference evidence="5 6" key="1">
    <citation type="journal article" date="2019" name="Nat. Microbiol.">
        <title>Wide diversity of methane and short-chain alkane metabolisms in uncultured archaea.</title>
        <authorList>
            <person name="Borrel G."/>
            <person name="Adam P.S."/>
            <person name="McKay L.J."/>
            <person name="Chen L.X."/>
            <person name="Sierra-Garcia I.N."/>
            <person name="Sieber C.M."/>
            <person name="Letourneur Q."/>
            <person name="Ghozlane A."/>
            <person name="Andersen G.L."/>
            <person name="Li W.J."/>
            <person name="Hallam S.J."/>
            <person name="Muyzer G."/>
            <person name="de Oliveira V.M."/>
            <person name="Inskeep W.P."/>
            <person name="Banfield J.F."/>
            <person name="Gribaldo S."/>
        </authorList>
    </citation>
    <scope>NUCLEOTIDE SEQUENCE [LARGE SCALE GENOMIC DNA]</scope>
    <source>
        <strain evidence="5">NM1a</strain>
    </source>
</reference>
<evidence type="ECO:0000256" key="3">
    <source>
        <dbReference type="ARBA" id="ARBA00023065"/>
    </source>
</evidence>
<evidence type="ECO:0000313" key="5">
    <source>
        <dbReference type="EMBL" id="RZN63860.1"/>
    </source>
</evidence>
<keyword evidence="4" id="KW-1133">Transmembrane helix</keyword>
<dbReference type="Proteomes" id="UP000317158">
    <property type="component" value="Unassembled WGS sequence"/>
</dbReference>
<dbReference type="InterPro" id="IPR050873">
    <property type="entry name" value="V-ATPase_V0D/AC39_subunit"/>
</dbReference>
<dbReference type="PANTHER" id="PTHR38682">
    <property type="entry name" value="V-TYPE ATP SYNTHASE SUBUNIT C"/>
    <property type="match status" value="1"/>
</dbReference>
<proteinExistence type="inferred from homology"/>
<dbReference type="InterPro" id="IPR036079">
    <property type="entry name" value="ATPase_csu/dsu_sf"/>
</dbReference>
<gene>
    <name evidence="5" type="ORF">EF806_06410</name>
</gene>
<keyword evidence="3" id="KW-0406">Ion transport</keyword>
<evidence type="ECO:0008006" key="7">
    <source>
        <dbReference type="Google" id="ProtNLM"/>
    </source>
</evidence>
<sequence length="381" mass="43649">MALSGFLGVVDSEALSIFVIILGIAGLLFLYASIKKLKNIVPYIYPNARIRAKEARFIQKDLFDEMIAVSSLSEVFSILENTDYAEYLQNIPSNNPEDFEISIDSYLSNLYHEIEGFIPKKDLNLMKILMTRWDARNLKYVLRDIYLKEVRKKGMNLEDLTKNIIKSPLYDKIVSSVDLQTIDEFLVSLDGTYFDLKDYLPQYRETKNLAYLENALYKVVYERILNALPSNEFEVKKYFTTMLEAENIKLLLRAKKDRISYEEIKPFLIDGLLENIGKNFDELDIDGIINELDNTEFYKPLEEVLPLYNSTKSLSVFDDALKKLILSIGKSISVSHPFGMGPIIGFLAVKTAEAENIKKILTAKYFGLPPESIRSLIITTS</sequence>
<dbReference type="GO" id="GO:0046961">
    <property type="term" value="F:proton-transporting ATPase activity, rotational mechanism"/>
    <property type="evidence" value="ECO:0007669"/>
    <property type="project" value="InterPro"/>
</dbReference>
<evidence type="ECO:0000256" key="4">
    <source>
        <dbReference type="SAM" id="Phobius"/>
    </source>
</evidence>
<keyword evidence="2" id="KW-0813">Transport</keyword>
<evidence type="ECO:0000256" key="2">
    <source>
        <dbReference type="ARBA" id="ARBA00022448"/>
    </source>
</evidence>
<dbReference type="Pfam" id="PF01992">
    <property type="entry name" value="vATP-synt_AC39"/>
    <property type="match status" value="1"/>
</dbReference>
<feature type="transmembrane region" description="Helical" evidence="4">
    <location>
        <begin position="14"/>
        <end position="34"/>
    </location>
</feature>
<dbReference type="Gene3D" id="1.10.132.50">
    <property type="entry name" value="ATP synthase (C/AC39) subunit, domain 3"/>
    <property type="match status" value="1"/>
</dbReference>
<dbReference type="PANTHER" id="PTHR38682:SF1">
    <property type="entry name" value="V-TYPE ATP SYNTHASE SUBUNIT C"/>
    <property type="match status" value="1"/>
</dbReference>
<dbReference type="InterPro" id="IPR002843">
    <property type="entry name" value="ATPase_V0-cplx_csu/dsu"/>
</dbReference>
<accession>A0A520KQL4</accession>
<dbReference type="Gene3D" id="1.20.1690.10">
    <property type="entry name" value="V-type ATP synthase subunit C domain"/>
    <property type="match status" value="2"/>
</dbReference>
<dbReference type="AlphaFoldDB" id="A0A520KQL4"/>
<evidence type="ECO:0000256" key="1">
    <source>
        <dbReference type="ARBA" id="ARBA00006709"/>
    </source>
</evidence>
<keyword evidence="4" id="KW-0472">Membrane</keyword>
<dbReference type="InterPro" id="IPR035067">
    <property type="entry name" value="V-type_ATPase_csu/dsu"/>
</dbReference>
<organism evidence="5 6">
    <name type="scientific">Methanoliparum thermophilum</name>
    <dbReference type="NCBI Taxonomy" id="2491083"/>
    <lineage>
        <taxon>Archaea</taxon>
        <taxon>Methanobacteriati</taxon>
        <taxon>Methanobacteriota</taxon>
        <taxon>Candidatus Methanoliparia</taxon>
        <taxon>Candidatus Methanoliparales</taxon>
        <taxon>Candidatus Methanoliparaceae</taxon>
        <taxon>Candidatus Methanoliparum</taxon>
    </lineage>
</organism>
<evidence type="ECO:0000313" key="6">
    <source>
        <dbReference type="Proteomes" id="UP000317158"/>
    </source>
</evidence>
<keyword evidence="4" id="KW-0812">Transmembrane</keyword>
<dbReference type="SUPFAM" id="SSF103486">
    <property type="entry name" value="V-type ATP synthase subunit C"/>
    <property type="match status" value="1"/>
</dbReference>
<name>A0A520KQL4_METT2</name>
<comment type="caution">
    <text evidence="5">The sequence shown here is derived from an EMBL/GenBank/DDBJ whole genome shotgun (WGS) entry which is preliminary data.</text>
</comment>
<dbReference type="EMBL" id="RXIF01000012">
    <property type="protein sequence ID" value="RZN63860.1"/>
    <property type="molecule type" value="Genomic_DNA"/>
</dbReference>
<dbReference type="InterPro" id="IPR044911">
    <property type="entry name" value="V-type_ATPase_csu/dsu_dom_3"/>
</dbReference>
<comment type="similarity">
    <text evidence="1">Belongs to the V-ATPase V0D/AC39 subunit family.</text>
</comment>
<protein>
    <recommendedName>
        <fullName evidence="7">V-type ATP synthase subunit C</fullName>
    </recommendedName>
</protein>